<dbReference type="EMBL" id="BIFQ01000001">
    <property type="protein sequence ID" value="GCE07260.1"/>
    <property type="molecule type" value="Genomic_DNA"/>
</dbReference>
<protein>
    <submittedName>
        <fullName evidence="1">Uncharacterized protein</fullName>
    </submittedName>
</protein>
<dbReference type="Gene3D" id="2.130.10.10">
    <property type="entry name" value="YVTN repeat-like/Quinoprotein amine dehydrogenase"/>
    <property type="match status" value="2"/>
</dbReference>
<organism evidence="1 2">
    <name type="scientific">Dictyobacter aurantiacus</name>
    <dbReference type="NCBI Taxonomy" id="1936993"/>
    <lineage>
        <taxon>Bacteria</taxon>
        <taxon>Bacillati</taxon>
        <taxon>Chloroflexota</taxon>
        <taxon>Ktedonobacteria</taxon>
        <taxon>Ktedonobacterales</taxon>
        <taxon>Dictyobacteraceae</taxon>
        <taxon>Dictyobacter</taxon>
    </lineage>
</organism>
<evidence type="ECO:0000313" key="2">
    <source>
        <dbReference type="Proteomes" id="UP000287224"/>
    </source>
</evidence>
<dbReference type="SUPFAM" id="SSF110296">
    <property type="entry name" value="Oligoxyloglucan reducing end-specific cellobiohydrolase"/>
    <property type="match status" value="2"/>
</dbReference>
<dbReference type="InterPro" id="IPR015943">
    <property type="entry name" value="WD40/YVTN_repeat-like_dom_sf"/>
</dbReference>
<comment type="caution">
    <text evidence="1">The sequence shown here is derived from an EMBL/GenBank/DDBJ whole genome shotgun (WGS) entry which is preliminary data.</text>
</comment>
<accession>A0A401ZKA9</accession>
<name>A0A401ZKA9_9CHLR</name>
<evidence type="ECO:0000313" key="1">
    <source>
        <dbReference type="EMBL" id="GCE07260.1"/>
    </source>
</evidence>
<proteinExistence type="predicted"/>
<dbReference type="Proteomes" id="UP000287224">
    <property type="component" value="Unassembled WGS sequence"/>
</dbReference>
<keyword evidence="2" id="KW-1185">Reference proteome</keyword>
<gene>
    <name evidence="1" type="ORF">KDAU_45890</name>
</gene>
<sequence>MIRMRRSSLLRRYSIFGICAVAMLGISAFLIPSAAAYPIQPNFNHFLYTNHDDSQYDDNEQPGTGAAALAQQAYDDRAYPHKFIDATQANNAYNANQALASHPAPTGDAPNWAHSSWQFAGPSDPEAVSQATYTGRPTAVSGRVTAIVVANDCNTTVCRVWLGAAGGGVWRTDNALAAKPTWKSVNSGIRSNAIGSLALDPNDHSGRTIYVGTGEENGSSDSEAGVGLYKSTDFGDHWQLVPGSFPAAKDRSIGSVAIDPTNAQHIYIGTDVARHGSSSVNGGRYSPPDAPKIGLYESKDGGRTFSLVFSKESDVVDPNSPNGSDFFRGGVSKIQFNRTGLPAHVGPQVYFSVFDYGVYRSANGSFEQVFASAGGGTVANSLSSRTEFSLAPMGQKLRIYVGDTGSAPADFYRVDDANVPAATLTDGTNNPGWIKLSNSTPGTPGYSSYNYCSGQCSYDMPVASPPGRPDNVWIGGQMQYGEITPTGAPSNGRAVQRSTNAGVSFTDMTDDTQSPPLGMHPDQHAIAFDPNNPDIAFLGSDGGLVRTSGQFADTSSECATRGLTGANLADCQIWLKAIPTRIFSLNQGLATIQFQSLTFNPQDPRHDVIGGTQDNGTFNSTSNPATWLQNVGGDGGQSVIDAGNPNIRMHTYYGPQGDVNFKKNDPSGWDWFGDPLANSGEAASFYVPLIGDPKISQTMFVGLEHVWRTQDSGGPQAYLDQHCNEYTGDFAATCGDWVPLGNNLVNSTYGTDKSGSYVVAITRAPSDDQTMWTATRRGRLFISLNANAAANAVSFTRLDTPAQPTRFISGIAVDPKDKYHAYVTYSGYNAYTPTTPGHVFDVHYNPTTKTATWKDISYDLGDQPITGVAYDGVTGNLYIATDFGVGRLKAGHNHWRPAAQGLPIVAVYSLTISNSGRVLYAATHGRGAWRLDL</sequence>
<dbReference type="AlphaFoldDB" id="A0A401ZKA9"/>
<reference evidence="2" key="1">
    <citation type="submission" date="2018-12" db="EMBL/GenBank/DDBJ databases">
        <title>Tengunoibacter tsumagoiensis gen. nov., sp. nov., Dictyobacter kobayashii sp. nov., D. alpinus sp. nov., and D. joshuensis sp. nov. and description of Dictyobacteraceae fam. nov. within the order Ktedonobacterales isolated from Tengu-no-mugimeshi.</title>
        <authorList>
            <person name="Wang C.M."/>
            <person name="Zheng Y."/>
            <person name="Sakai Y."/>
            <person name="Toyoda A."/>
            <person name="Minakuchi Y."/>
            <person name="Abe K."/>
            <person name="Yokota A."/>
            <person name="Yabe S."/>
        </authorList>
    </citation>
    <scope>NUCLEOTIDE SEQUENCE [LARGE SCALE GENOMIC DNA]</scope>
    <source>
        <strain evidence="2">S-27</strain>
    </source>
</reference>